<keyword evidence="5" id="KW-0547">Nucleotide-binding</keyword>
<dbReference type="RefSeq" id="WP_109636562.1">
    <property type="nucleotide sequence ID" value="NZ_QGHB01000004.1"/>
</dbReference>
<evidence type="ECO:0000256" key="9">
    <source>
        <dbReference type="SAM" id="Phobius"/>
    </source>
</evidence>
<comment type="catalytic activity">
    <reaction evidence="1">
        <text>ATP + protein L-histidine = ADP + protein N-phospho-L-histidine.</text>
        <dbReference type="EC" id="2.7.13.3"/>
    </reaction>
</comment>
<keyword evidence="14" id="KW-1185">Reference proteome</keyword>
<dbReference type="Pfam" id="PF02518">
    <property type="entry name" value="HATPase_c"/>
    <property type="match status" value="1"/>
</dbReference>
<feature type="transmembrane region" description="Helical" evidence="9">
    <location>
        <begin position="148"/>
        <end position="167"/>
    </location>
</feature>
<evidence type="ECO:0000313" key="12">
    <source>
        <dbReference type="EMBL" id="RAS67254.1"/>
    </source>
</evidence>
<dbReference type="GO" id="GO:0016020">
    <property type="term" value="C:membrane"/>
    <property type="evidence" value="ECO:0007669"/>
    <property type="project" value="InterPro"/>
</dbReference>
<name>A0A316II91_9PSEU</name>
<dbReference type="Gene3D" id="3.30.565.10">
    <property type="entry name" value="Histidine kinase-like ATPase, C-terminal domain"/>
    <property type="match status" value="1"/>
</dbReference>
<dbReference type="InterPro" id="IPR036890">
    <property type="entry name" value="HATPase_C_sf"/>
</dbReference>
<dbReference type="AlphaFoldDB" id="A0A316II91"/>
<evidence type="ECO:0000313" key="11">
    <source>
        <dbReference type="EMBL" id="PWK86899.1"/>
    </source>
</evidence>
<protein>
    <recommendedName>
        <fullName evidence="2">histidine kinase</fullName>
        <ecNumber evidence="2">2.7.13.3</ecNumber>
    </recommendedName>
</protein>
<evidence type="ECO:0000313" key="14">
    <source>
        <dbReference type="Proteomes" id="UP000248714"/>
    </source>
</evidence>
<dbReference type="GO" id="GO:0000155">
    <property type="term" value="F:phosphorelay sensor kinase activity"/>
    <property type="evidence" value="ECO:0007669"/>
    <property type="project" value="InterPro"/>
</dbReference>
<feature type="domain" description="Histidine kinase" evidence="10">
    <location>
        <begin position="303"/>
        <end position="386"/>
    </location>
</feature>
<dbReference type="SMART" id="SM00387">
    <property type="entry name" value="HATPase_c"/>
    <property type="match status" value="1"/>
</dbReference>
<evidence type="ECO:0000256" key="1">
    <source>
        <dbReference type="ARBA" id="ARBA00000085"/>
    </source>
</evidence>
<dbReference type="EMBL" id="QGHB01000004">
    <property type="protein sequence ID" value="PWK86899.1"/>
    <property type="molecule type" value="Genomic_DNA"/>
</dbReference>
<evidence type="ECO:0000256" key="6">
    <source>
        <dbReference type="ARBA" id="ARBA00022777"/>
    </source>
</evidence>
<feature type="transmembrane region" description="Helical" evidence="9">
    <location>
        <begin position="25"/>
        <end position="44"/>
    </location>
</feature>
<gene>
    <name evidence="12" type="ORF">C8D87_103593</name>
    <name evidence="11" type="ORF">C8D88_10460</name>
</gene>
<dbReference type="GO" id="GO:0046983">
    <property type="term" value="F:protein dimerization activity"/>
    <property type="evidence" value="ECO:0007669"/>
    <property type="project" value="InterPro"/>
</dbReference>
<dbReference type="SUPFAM" id="SSF55874">
    <property type="entry name" value="ATPase domain of HSP90 chaperone/DNA topoisomerase II/histidine kinase"/>
    <property type="match status" value="1"/>
</dbReference>
<dbReference type="InterPro" id="IPR011712">
    <property type="entry name" value="Sig_transdc_His_kin_sub3_dim/P"/>
</dbReference>
<dbReference type="InterPro" id="IPR050482">
    <property type="entry name" value="Sensor_HK_TwoCompSys"/>
</dbReference>
<dbReference type="EMBL" id="QLTT01000003">
    <property type="protein sequence ID" value="RAS67254.1"/>
    <property type="molecule type" value="Genomic_DNA"/>
</dbReference>
<dbReference type="EC" id="2.7.13.3" evidence="2"/>
<feature type="transmembrane region" description="Helical" evidence="9">
    <location>
        <begin position="124"/>
        <end position="142"/>
    </location>
</feature>
<feature type="transmembrane region" description="Helical" evidence="9">
    <location>
        <begin position="56"/>
        <end position="75"/>
    </location>
</feature>
<dbReference type="Proteomes" id="UP000246005">
    <property type="component" value="Unassembled WGS sequence"/>
</dbReference>
<organism evidence="11 13">
    <name type="scientific">Lentzea atacamensis</name>
    <dbReference type="NCBI Taxonomy" id="531938"/>
    <lineage>
        <taxon>Bacteria</taxon>
        <taxon>Bacillati</taxon>
        <taxon>Actinomycetota</taxon>
        <taxon>Actinomycetes</taxon>
        <taxon>Pseudonocardiales</taxon>
        <taxon>Pseudonocardiaceae</taxon>
        <taxon>Lentzea</taxon>
    </lineage>
</organism>
<evidence type="ECO:0000256" key="2">
    <source>
        <dbReference type="ARBA" id="ARBA00012438"/>
    </source>
</evidence>
<keyword evidence="8" id="KW-0902">Two-component regulatory system</keyword>
<dbReference type="Gene3D" id="1.20.5.1930">
    <property type="match status" value="1"/>
</dbReference>
<dbReference type="InterPro" id="IPR003594">
    <property type="entry name" value="HATPase_dom"/>
</dbReference>
<feature type="transmembrane region" description="Helical" evidence="9">
    <location>
        <begin position="87"/>
        <end position="112"/>
    </location>
</feature>
<dbReference type="PROSITE" id="PS50109">
    <property type="entry name" value="HIS_KIN"/>
    <property type="match status" value="1"/>
</dbReference>
<comment type="caution">
    <text evidence="11">The sequence shown here is derived from an EMBL/GenBank/DDBJ whole genome shotgun (WGS) entry which is preliminary data.</text>
</comment>
<dbReference type="Pfam" id="PF07730">
    <property type="entry name" value="HisKA_3"/>
    <property type="match status" value="1"/>
</dbReference>
<evidence type="ECO:0000256" key="8">
    <source>
        <dbReference type="ARBA" id="ARBA00023012"/>
    </source>
</evidence>
<accession>A0A316II91</accession>
<keyword evidence="9" id="KW-0812">Transmembrane</keyword>
<keyword evidence="9" id="KW-1133">Transmembrane helix</keyword>
<dbReference type="OrthoDB" id="227596at2"/>
<evidence type="ECO:0000256" key="4">
    <source>
        <dbReference type="ARBA" id="ARBA00022679"/>
    </source>
</evidence>
<keyword evidence="3" id="KW-0597">Phosphoprotein</keyword>
<evidence type="ECO:0000259" key="10">
    <source>
        <dbReference type="PROSITE" id="PS50109"/>
    </source>
</evidence>
<keyword evidence="4" id="KW-0808">Transferase</keyword>
<keyword evidence="6 11" id="KW-0418">Kinase</keyword>
<reference evidence="11 13" key="1">
    <citation type="submission" date="2018-05" db="EMBL/GenBank/DDBJ databases">
        <title>Genomic Encyclopedia of Type Strains, Phase IV (KMG-IV): sequencing the most valuable type-strain genomes for metagenomic binning, comparative biology and taxonomic classification.</title>
        <authorList>
            <person name="Goeker M."/>
        </authorList>
    </citation>
    <scope>NUCLEOTIDE SEQUENCE [LARGE SCALE GENOMIC DNA]</scope>
    <source>
        <strain evidence="12 14">DSM 45479</strain>
        <strain evidence="11 13">DSM 45480</strain>
    </source>
</reference>
<sequence>MARRYFVLMCEVGGVANVGSVTRPVLFNVLFWIMAPAVLVVHLLGTPTMLGPRLGIPALVALVALLVVVWLRLPWELHPRRSPVPLVFLAVCLAVAYVDGTGLTAPLLLIAYGTIGQSFGPHTAYVLLGVMSALIGASGWWMHDWSFGLQQASVIAVLCGFGIQMAVSTQRLTSTRVRLENREEQIRQLAIAEERARTARDMHDSIGHYLTVIKIGLENAQRLRDRTAEDAWAEVSQAKELTAQALAETRRSVRALRPLALDGRLGSAALAELARTFDGAGLRVDLRVTGREPRLGPDTEIVLYRAFQECLTNVVRHAEATTATVELSFPGHRVQLTITDNGKGAPEPLTPGFGLVALKERVSAAGGTVTARNAASGFEIKVELPR</sequence>
<proteinExistence type="predicted"/>
<dbReference type="CDD" id="cd16917">
    <property type="entry name" value="HATPase_UhpB-NarQ-NarX-like"/>
    <property type="match status" value="1"/>
</dbReference>
<dbReference type="InterPro" id="IPR005467">
    <property type="entry name" value="His_kinase_dom"/>
</dbReference>
<evidence type="ECO:0000256" key="5">
    <source>
        <dbReference type="ARBA" id="ARBA00022741"/>
    </source>
</evidence>
<dbReference type="GO" id="GO:0005524">
    <property type="term" value="F:ATP binding"/>
    <property type="evidence" value="ECO:0007669"/>
    <property type="project" value="UniProtKB-KW"/>
</dbReference>
<evidence type="ECO:0000313" key="13">
    <source>
        <dbReference type="Proteomes" id="UP000246005"/>
    </source>
</evidence>
<evidence type="ECO:0000256" key="7">
    <source>
        <dbReference type="ARBA" id="ARBA00022840"/>
    </source>
</evidence>
<dbReference type="Proteomes" id="UP000248714">
    <property type="component" value="Unassembled WGS sequence"/>
</dbReference>
<dbReference type="PANTHER" id="PTHR24421">
    <property type="entry name" value="NITRATE/NITRITE SENSOR PROTEIN NARX-RELATED"/>
    <property type="match status" value="1"/>
</dbReference>
<keyword evidence="7" id="KW-0067">ATP-binding</keyword>
<dbReference type="PANTHER" id="PTHR24421:SF10">
    <property type="entry name" value="NITRATE_NITRITE SENSOR PROTEIN NARQ"/>
    <property type="match status" value="1"/>
</dbReference>
<evidence type="ECO:0000256" key="3">
    <source>
        <dbReference type="ARBA" id="ARBA00022553"/>
    </source>
</evidence>
<keyword evidence="9" id="KW-0472">Membrane</keyword>